<dbReference type="EMBL" id="CM035435">
    <property type="protein sequence ID" value="KAH7289416.1"/>
    <property type="molecule type" value="Genomic_DNA"/>
</dbReference>
<dbReference type="EMBL" id="CM035435">
    <property type="protein sequence ID" value="KAH7289418.1"/>
    <property type="molecule type" value="Genomic_DNA"/>
</dbReference>
<sequence length="565" mass="61539">MAEAQLTVRSAVPSGAASAVTIESLRARLLSERAASKEARQQAHDIAVKVFELQNRLNAEIEHRKKAQMAMAEVLEVLKIKGITLDIMAHPSVFSKSSGSEETGHAKSLKDREGDISSNEDASYAQNGNHQGNSSEAAHLKGLGFSSEEGTNPESGHSHNVDYSEELHVDLGTCLGGNSKLEKECATSNQIPCHDQAICSAPDEQECSLLDQPVEESKMEQPSEMLCTSSKCVEDPVEVIIDSNLYLHDAGASLPQISNSVSSDQQEVNSDKVPLVGTDKFIVPNKDGSSLNLSDGTSISLSAKNDKSEGLLLDETASPMTEAPSGLDFKGVNVNGAFHPGGRRMATNMASASRESASRLDHKVQPKHFPRHMYPYEWRAMHSAPIHYPQYVPSGEAFPSGPFPTSTYPGIGHISSDVPGYGRYRPRASVNDSILSLVDDKNGKLGSILMALNLAKQQINDESEYASPYMEEIFEATPPSPFGGKLYYGFYEGMPPRSQYHPHNQNPIIHLPMSPRSDHEEPPFEMADGLRRSRSSSAYNMQGYDPYFQSKGEVHLGNGITLYTD</sequence>
<evidence type="ECO:0000313" key="3">
    <source>
        <dbReference type="Proteomes" id="UP000825935"/>
    </source>
</evidence>
<comment type="caution">
    <text evidence="2">The sequence shown here is derived from an EMBL/GenBank/DDBJ whole genome shotgun (WGS) entry which is preliminary data.</text>
</comment>
<dbReference type="AlphaFoldDB" id="A0A8T2R133"/>
<feature type="compositionally biased region" description="Basic and acidic residues" evidence="1">
    <location>
        <begin position="102"/>
        <end position="115"/>
    </location>
</feature>
<dbReference type="PANTHER" id="PTHR33701:SF2">
    <property type="entry name" value="TRANSMEMBRANE PROTEIN"/>
    <property type="match status" value="1"/>
</dbReference>
<organism evidence="2 3">
    <name type="scientific">Ceratopteris richardii</name>
    <name type="common">Triangle waterfern</name>
    <dbReference type="NCBI Taxonomy" id="49495"/>
    <lineage>
        <taxon>Eukaryota</taxon>
        <taxon>Viridiplantae</taxon>
        <taxon>Streptophyta</taxon>
        <taxon>Embryophyta</taxon>
        <taxon>Tracheophyta</taxon>
        <taxon>Polypodiopsida</taxon>
        <taxon>Polypodiidae</taxon>
        <taxon>Polypodiales</taxon>
        <taxon>Pteridineae</taxon>
        <taxon>Pteridaceae</taxon>
        <taxon>Parkerioideae</taxon>
        <taxon>Ceratopteris</taxon>
    </lineage>
</organism>
<gene>
    <name evidence="2" type="ORF">KP509_30G000800</name>
</gene>
<feature type="region of interest" description="Disordered" evidence="1">
    <location>
        <begin position="94"/>
        <end position="137"/>
    </location>
</feature>
<protein>
    <submittedName>
        <fullName evidence="2">Uncharacterized protein</fullName>
    </submittedName>
</protein>
<dbReference type="EMBL" id="CM035435">
    <property type="protein sequence ID" value="KAH7289417.1"/>
    <property type="molecule type" value="Genomic_DNA"/>
</dbReference>
<dbReference type="PANTHER" id="PTHR33701">
    <property type="entry name" value="TRANSMEMBRANE PROTEIN"/>
    <property type="match status" value="1"/>
</dbReference>
<name>A0A8T2R133_CERRI</name>
<keyword evidence="3" id="KW-1185">Reference proteome</keyword>
<dbReference type="Proteomes" id="UP000825935">
    <property type="component" value="Chromosome 30"/>
</dbReference>
<evidence type="ECO:0000256" key="1">
    <source>
        <dbReference type="SAM" id="MobiDB-lite"/>
    </source>
</evidence>
<dbReference type="OMA" id="QNDICQK"/>
<dbReference type="OrthoDB" id="1939754at2759"/>
<accession>A0A8T2R133</accession>
<feature type="compositionally biased region" description="Polar residues" evidence="1">
    <location>
        <begin position="116"/>
        <end position="136"/>
    </location>
</feature>
<reference evidence="2" key="1">
    <citation type="submission" date="2021-08" db="EMBL/GenBank/DDBJ databases">
        <title>WGS assembly of Ceratopteris richardii.</title>
        <authorList>
            <person name="Marchant D.B."/>
            <person name="Chen G."/>
            <person name="Jenkins J."/>
            <person name="Shu S."/>
            <person name="Leebens-Mack J."/>
            <person name="Grimwood J."/>
            <person name="Schmutz J."/>
            <person name="Soltis P."/>
            <person name="Soltis D."/>
            <person name="Chen Z.-H."/>
        </authorList>
    </citation>
    <scope>NUCLEOTIDE SEQUENCE</scope>
    <source>
        <strain evidence="2">Whitten #5841</strain>
        <tissue evidence="2">Leaf</tissue>
    </source>
</reference>
<proteinExistence type="predicted"/>
<evidence type="ECO:0000313" key="2">
    <source>
        <dbReference type="EMBL" id="KAH7289418.1"/>
    </source>
</evidence>
<dbReference type="EMBL" id="CM035435">
    <property type="protein sequence ID" value="KAH7289419.1"/>
    <property type="molecule type" value="Genomic_DNA"/>
</dbReference>